<sequence>MSFNTSTGAFSGTPTATQSATTYTITATNATGSATQTFSFTVSAAVISVAAIGGVTAPVKDATPVTTVTAANGYTGTVTWSGSPTTFAAVTTYTATITLTADDGYTITGVSENFFTVAGATSVTHSANSGVITAVFPATEFYAIGGTGPGGGTIFYVAETDFNCGPSLTLSCRYLEAAPITGSTAWTDAGYQWSGNVSTSVNGALQTGIGTGYSNTLAIVAQSSTAERAATKAQSYRGPNNLSDWYLPSQNELYQMLGIVPLDGRYWTSTQYNGVSGNARLYIFNISISPNTASLGGGGKTQLNKVRPIRAFGGP</sequence>
<reference evidence="1 2" key="1">
    <citation type="submission" date="2015-10" db="EMBL/GenBank/DDBJ databases">
        <title>Metagenome-Assembled Genomes uncover a global brackish microbiome.</title>
        <authorList>
            <person name="Hugerth L.W."/>
            <person name="Larsson J."/>
            <person name="Alneberg J."/>
            <person name="Lindh M.V."/>
            <person name="Legrand C."/>
            <person name="Pinhassi J."/>
            <person name="Andersson A.F."/>
        </authorList>
    </citation>
    <scope>NUCLEOTIDE SEQUENCE [LARGE SCALE GENOMIC DNA]</scope>
    <source>
        <strain evidence="1">BACL2 MAG-120813-bin23</strain>
    </source>
</reference>
<dbReference type="SUPFAM" id="SSF49313">
    <property type="entry name" value="Cadherin-like"/>
    <property type="match status" value="1"/>
</dbReference>
<dbReference type="Proteomes" id="UP000054212">
    <property type="component" value="Unassembled WGS sequence"/>
</dbReference>
<gene>
    <name evidence="1" type="ORF">ABR61_01515</name>
</gene>
<evidence type="ECO:0000313" key="1">
    <source>
        <dbReference type="EMBL" id="KRO44391.1"/>
    </source>
</evidence>
<accession>A0A0R2Q2D3</accession>
<dbReference type="Pfam" id="PF05345">
    <property type="entry name" value="He_PIG"/>
    <property type="match status" value="1"/>
</dbReference>
<dbReference type="InterPro" id="IPR013783">
    <property type="entry name" value="Ig-like_fold"/>
</dbReference>
<protein>
    <recommendedName>
        <fullName evidence="3">DUF1566 domain-containing protein</fullName>
    </recommendedName>
</protein>
<dbReference type="InterPro" id="IPR015919">
    <property type="entry name" value="Cadherin-like_sf"/>
</dbReference>
<evidence type="ECO:0000313" key="2">
    <source>
        <dbReference type="Proteomes" id="UP000054212"/>
    </source>
</evidence>
<proteinExistence type="predicted"/>
<dbReference type="GO" id="GO:0016020">
    <property type="term" value="C:membrane"/>
    <property type="evidence" value="ECO:0007669"/>
    <property type="project" value="InterPro"/>
</dbReference>
<comment type="caution">
    <text evidence="1">The sequence shown here is derived from an EMBL/GenBank/DDBJ whole genome shotgun (WGS) entry which is preliminary data.</text>
</comment>
<dbReference type="GO" id="GO:0005975">
    <property type="term" value="P:carbohydrate metabolic process"/>
    <property type="evidence" value="ECO:0007669"/>
    <property type="project" value="UniProtKB-ARBA"/>
</dbReference>
<dbReference type="GO" id="GO:0005509">
    <property type="term" value="F:calcium ion binding"/>
    <property type="evidence" value="ECO:0007669"/>
    <property type="project" value="InterPro"/>
</dbReference>
<name>A0A0R2Q2D3_9ACTN</name>
<evidence type="ECO:0008006" key="3">
    <source>
        <dbReference type="Google" id="ProtNLM"/>
    </source>
</evidence>
<dbReference type="Gene3D" id="2.60.40.10">
    <property type="entry name" value="Immunoglobulins"/>
    <property type="match status" value="1"/>
</dbReference>
<organism evidence="1 2">
    <name type="scientific">Actinobacteria bacterium BACL2 MAG-120813-bin23</name>
    <dbReference type="NCBI Taxonomy" id="1655569"/>
    <lineage>
        <taxon>Bacteria</taxon>
        <taxon>Bacillati</taxon>
        <taxon>Actinomycetota</taxon>
        <taxon>Actinomycetes</taxon>
        <taxon>Actinomycetes incertae sedis</taxon>
        <taxon>ac1 cluster</taxon>
    </lineage>
</organism>
<dbReference type="AlphaFoldDB" id="A0A0R2Q2D3"/>
<dbReference type="EMBL" id="LIAT01000171">
    <property type="protein sequence ID" value="KRO44391.1"/>
    <property type="molecule type" value="Genomic_DNA"/>
</dbReference>